<keyword evidence="1" id="KW-0233">DNA recombination</keyword>
<dbReference type="InterPro" id="IPR013762">
    <property type="entry name" value="Integrase-like_cat_sf"/>
</dbReference>
<evidence type="ECO:0000256" key="2">
    <source>
        <dbReference type="SAM" id="MobiDB-lite"/>
    </source>
</evidence>
<name>A0A927MAT2_9ACTN</name>
<dbReference type="Pfam" id="PF00589">
    <property type="entry name" value="Phage_integrase"/>
    <property type="match status" value="1"/>
</dbReference>
<evidence type="ECO:0000259" key="3">
    <source>
        <dbReference type="PROSITE" id="PS51898"/>
    </source>
</evidence>
<dbReference type="InterPro" id="IPR011010">
    <property type="entry name" value="DNA_brk_join_enz"/>
</dbReference>
<dbReference type="Gene3D" id="1.10.443.10">
    <property type="entry name" value="Intergrase catalytic core"/>
    <property type="match status" value="1"/>
</dbReference>
<comment type="caution">
    <text evidence="4">The sequence shown here is derived from an EMBL/GenBank/DDBJ whole genome shotgun (WGS) entry which is preliminary data.</text>
</comment>
<dbReference type="SUPFAM" id="SSF56349">
    <property type="entry name" value="DNA breaking-rejoining enzymes"/>
    <property type="match status" value="1"/>
</dbReference>
<accession>A0A927MAT2</accession>
<keyword evidence="5" id="KW-1185">Reference proteome</keyword>
<proteinExistence type="predicted"/>
<gene>
    <name evidence="4" type="ORF">H4W31_006652</name>
</gene>
<evidence type="ECO:0000256" key="1">
    <source>
        <dbReference type="ARBA" id="ARBA00023172"/>
    </source>
</evidence>
<sequence length="128" mass="14246">MLLARKLNAADNPHDAIFASRRGTWLSPNNVRRQWRQARADTDLAWVTPHTFRKTVATLTKHEADTKRASAQLGHSSDEVTDTYYIAKPVQAPDVSEILERLGTGLDGQPEAVGQTMQTDDEPGCRHP</sequence>
<feature type="region of interest" description="Disordered" evidence="2">
    <location>
        <begin position="104"/>
        <end position="128"/>
    </location>
</feature>
<organism evidence="4 5">
    <name type="scientific">Plantactinospora soyae</name>
    <dbReference type="NCBI Taxonomy" id="1544732"/>
    <lineage>
        <taxon>Bacteria</taxon>
        <taxon>Bacillati</taxon>
        <taxon>Actinomycetota</taxon>
        <taxon>Actinomycetes</taxon>
        <taxon>Micromonosporales</taxon>
        <taxon>Micromonosporaceae</taxon>
        <taxon>Plantactinospora</taxon>
    </lineage>
</organism>
<dbReference type="GO" id="GO:0015074">
    <property type="term" value="P:DNA integration"/>
    <property type="evidence" value="ECO:0007669"/>
    <property type="project" value="InterPro"/>
</dbReference>
<feature type="domain" description="Tyr recombinase" evidence="3">
    <location>
        <begin position="1"/>
        <end position="100"/>
    </location>
</feature>
<dbReference type="InterPro" id="IPR002104">
    <property type="entry name" value="Integrase_catalytic"/>
</dbReference>
<evidence type="ECO:0000313" key="5">
    <source>
        <dbReference type="Proteomes" id="UP000649753"/>
    </source>
</evidence>
<evidence type="ECO:0000313" key="4">
    <source>
        <dbReference type="EMBL" id="MBE1491014.1"/>
    </source>
</evidence>
<dbReference type="Proteomes" id="UP000649753">
    <property type="component" value="Unassembled WGS sequence"/>
</dbReference>
<dbReference type="PROSITE" id="PS51898">
    <property type="entry name" value="TYR_RECOMBINASE"/>
    <property type="match status" value="1"/>
</dbReference>
<protein>
    <submittedName>
        <fullName evidence="4">Integrase</fullName>
    </submittedName>
</protein>
<dbReference type="EMBL" id="JADBEB010000001">
    <property type="protein sequence ID" value="MBE1491014.1"/>
    <property type="molecule type" value="Genomic_DNA"/>
</dbReference>
<dbReference type="AlphaFoldDB" id="A0A927MAT2"/>
<reference evidence="4" key="1">
    <citation type="submission" date="2020-10" db="EMBL/GenBank/DDBJ databases">
        <title>Sequencing the genomes of 1000 actinobacteria strains.</title>
        <authorList>
            <person name="Klenk H.-P."/>
        </authorList>
    </citation>
    <scope>NUCLEOTIDE SEQUENCE</scope>
    <source>
        <strain evidence="4">DSM 46832</strain>
    </source>
</reference>
<dbReference type="GO" id="GO:0003677">
    <property type="term" value="F:DNA binding"/>
    <property type="evidence" value="ECO:0007669"/>
    <property type="project" value="InterPro"/>
</dbReference>
<dbReference type="GO" id="GO:0006310">
    <property type="term" value="P:DNA recombination"/>
    <property type="evidence" value="ECO:0007669"/>
    <property type="project" value="UniProtKB-KW"/>
</dbReference>